<keyword evidence="2" id="KW-1185">Reference proteome</keyword>
<dbReference type="Proteomes" id="UP000065807">
    <property type="component" value="Chromosome"/>
</dbReference>
<reference evidence="2" key="2">
    <citation type="journal article" date="2016" name="Int. J. Syst. Evol. Microbiol.">
        <title>Complete genome sequence and cell structure of Limnochorda pilosa, a Gram-negative spore-former within the phylum Firmicutes.</title>
        <authorList>
            <person name="Watanabe M."/>
            <person name="Kojima H."/>
            <person name="Fukui M."/>
        </authorList>
    </citation>
    <scope>NUCLEOTIDE SEQUENCE [LARGE SCALE GENOMIC DNA]</scope>
    <source>
        <strain evidence="2">HC45</strain>
    </source>
</reference>
<accession>A0A0K2SQH9</accession>
<dbReference type="STRING" id="1555112.LIP_3574"/>
<dbReference type="AlphaFoldDB" id="A0A0K2SQH9"/>
<dbReference type="EMBL" id="AP014924">
    <property type="protein sequence ID" value="BAS29385.1"/>
    <property type="molecule type" value="Genomic_DNA"/>
</dbReference>
<gene>
    <name evidence="1" type="ORF">LIP_3574</name>
</gene>
<protein>
    <submittedName>
        <fullName evidence="1">Uncharacterized protein</fullName>
    </submittedName>
</protein>
<dbReference type="KEGG" id="lpil:LIP_3574"/>
<proteinExistence type="predicted"/>
<evidence type="ECO:0000313" key="2">
    <source>
        <dbReference type="Proteomes" id="UP000065807"/>
    </source>
</evidence>
<organism evidence="1 2">
    <name type="scientific">Limnochorda pilosa</name>
    <dbReference type="NCBI Taxonomy" id="1555112"/>
    <lineage>
        <taxon>Bacteria</taxon>
        <taxon>Bacillati</taxon>
        <taxon>Bacillota</taxon>
        <taxon>Limnochordia</taxon>
        <taxon>Limnochordales</taxon>
        <taxon>Limnochordaceae</taxon>
        <taxon>Limnochorda</taxon>
    </lineage>
</organism>
<reference evidence="2" key="1">
    <citation type="submission" date="2015-07" db="EMBL/GenBank/DDBJ databases">
        <title>Complete genome sequence and phylogenetic analysis of Limnochorda pilosa.</title>
        <authorList>
            <person name="Watanabe M."/>
            <person name="Kojima H."/>
            <person name="Fukui M."/>
        </authorList>
    </citation>
    <scope>NUCLEOTIDE SEQUENCE [LARGE SCALE GENOMIC DNA]</scope>
    <source>
        <strain evidence="2">HC45</strain>
    </source>
</reference>
<sequence length="60" mass="6538">MTALFGPGPWVRPVTKTDGSSPWRAYCRAHGLDPDTGEPLPQDELQAEPAWGEMEEALDG</sequence>
<name>A0A0K2SQH9_LIMPI</name>
<evidence type="ECO:0000313" key="1">
    <source>
        <dbReference type="EMBL" id="BAS29385.1"/>
    </source>
</evidence>